<organism evidence="4 5">
    <name type="scientific">Mycena alexandri</name>
    <dbReference type="NCBI Taxonomy" id="1745969"/>
    <lineage>
        <taxon>Eukaryota</taxon>
        <taxon>Fungi</taxon>
        <taxon>Dikarya</taxon>
        <taxon>Basidiomycota</taxon>
        <taxon>Agaricomycotina</taxon>
        <taxon>Agaricomycetes</taxon>
        <taxon>Agaricomycetidae</taxon>
        <taxon>Agaricales</taxon>
        <taxon>Marasmiineae</taxon>
        <taxon>Mycenaceae</taxon>
        <taxon>Mycena</taxon>
    </lineage>
</organism>
<sequence length="165" mass="18130">MRDLKRCLLLLDLQNEFVSAAGNFPTDAVCQQALLENVGKATQAFRDSGDAMVWVLGNVVEAPPSPTFRSSTAAVARPGCHENVVFRFTDTTLRDDLTAENITDVYVGGLLTNVCVCTTAEVAHAPGFTVMVLDDCLGWRKYKSHQTALRCMREAGFELRHGVRH</sequence>
<keyword evidence="2" id="KW-0378">Hydrolase</keyword>
<evidence type="ECO:0000313" key="5">
    <source>
        <dbReference type="Proteomes" id="UP001218188"/>
    </source>
</evidence>
<keyword evidence="5" id="KW-1185">Reference proteome</keyword>
<dbReference type="GO" id="GO:0016787">
    <property type="term" value="F:hydrolase activity"/>
    <property type="evidence" value="ECO:0007669"/>
    <property type="project" value="UniProtKB-KW"/>
</dbReference>
<dbReference type="Gene3D" id="3.40.50.850">
    <property type="entry name" value="Isochorismatase-like"/>
    <property type="match status" value="1"/>
</dbReference>
<evidence type="ECO:0000256" key="1">
    <source>
        <dbReference type="ARBA" id="ARBA00006336"/>
    </source>
</evidence>
<gene>
    <name evidence="4" type="ORF">C8F04DRAFT_296169</name>
</gene>
<evidence type="ECO:0000259" key="3">
    <source>
        <dbReference type="Pfam" id="PF00857"/>
    </source>
</evidence>
<reference evidence="4" key="1">
    <citation type="submission" date="2023-03" db="EMBL/GenBank/DDBJ databases">
        <title>Massive genome expansion in bonnet fungi (Mycena s.s.) driven by repeated elements and novel gene families across ecological guilds.</title>
        <authorList>
            <consortium name="Lawrence Berkeley National Laboratory"/>
            <person name="Harder C.B."/>
            <person name="Miyauchi S."/>
            <person name="Viragh M."/>
            <person name="Kuo A."/>
            <person name="Thoen E."/>
            <person name="Andreopoulos B."/>
            <person name="Lu D."/>
            <person name="Skrede I."/>
            <person name="Drula E."/>
            <person name="Henrissat B."/>
            <person name="Morin E."/>
            <person name="Kohler A."/>
            <person name="Barry K."/>
            <person name="LaButti K."/>
            <person name="Morin E."/>
            <person name="Salamov A."/>
            <person name="Lipzen A."/>
            <person name="Mereny Z."/>
            <person name="Hegedus B."/>
            <person name="Baldrian P."/>
            <person name="Stursova M."/>
            <person name="Weitz H."/>
            <person name="Taylor A."/>
            <person name="Grigoriev I.V."/>
            <person name="Nagy L.G."/>
            <person name="Martin F."/>
            <person name="Kauserud H."/>
        </authorList>
    </citation>
    <scope>NUCLEOTIDE SEQUENCE</scope>
    <source>
        <strain evidence="4">CBHHK200</strain>
    </source>
</reference>
<dbReference type="AlphaFoldDB" id="A0AAD6T949"/>
<dbReference type="SUPFAM" id="SSF52499">
    <property type="entry name" value="Isochorismatase-like hydrolases"/>
    <property type="match status" value="1"/>
</dbReference>
<accession>A0AAD6T949</accession>
<dbReference type="PANTHER" id="PTHR43540">
    <property type="entry name" value="PEROXYUREIDOACRYLATE/UREIDOACRYLATE AMIDOHYDROLASE-RELATED"/>
    <property type="match status" value="1"/>
</dbReference>
<dbReference type="InterPro" id="IPR036380">
    <property type="entry name" value="Isochorismatase-like_sf"/>
</dbReference>
<dbReference type="EMBL" id="JARJCM010000026">
    <property type="protein sequence ID" value="KAJ7039612.1"/>
    <property type="molecule type" value="Genomic_DNA"/>
</dbReference>
<name>A0AAD6T949_9AGAR</name>
<feature type="domain" description="Isochorismatase-like" evidence="3">
    <location>
        <begin position="7"/>
        <end position="156"/>
    </location>
</feature>
<evidence type="ECO:0000256" key="2">
    <source>
        <dbReference type="ARBA" id="ARBA00022801"/>
    </source>
</evidence>
<dbReference type="InterPro" id="IPR000868">
    <property type="entry name" value="Isochorismatase-like_dom"/>
</dbReference>
<protein>
    <submittedName>
        <fullName evidence="4">Isochorismatase-like protein</fullName>
    </submittedName>
</protein>
<dbReference type="InterPro" id="IPR050272">
    <property type="entry name" value="Isochorismatase-like_hydrls"/>
</dbReference>
<comment type="caution">
    <text evidence="4">The sequence shown here is derived from an EMBL/GenBank/DDBJ whole genome shotgun (WGS) entry which is preliminary data.</text>
</comment>
<comment type="similarity">
    <text evidence="1">Belongs to the isochorismatase family.</text>
</comment>
<dbReference type="Proteomes" id="UP001218188">
    <property type="component" value="Unassembled WGS sequence"/>
</dbReference>
<evidence type="ECO:0000313" key="4">
    <source>
        <dbReference type="EMBL" id="KAJ7039612.1"/>
    </source>
</evidence>
<proteinExistence type="inferred from homology"/>
<dbReference type="Pfam" id="PF00857">
    <property type="entry name" value="Isochorismatase"/>
    <property type="match status" value="1"/>
</dbReference>